<proteinExistence type="predicted"/>
<evidence type="ECO:0000313" key="2">
    <source>
        <dbReference type="EMBL" id="KAE8379978.1"/>
    </source>
</evidence>
<feature type="region of interest" description="Disordered" evidence="1">
    <location>
        <begin position="170"/>
        <end position="205"/>
    </location>
</feature>
<evidence type="ECO:0000313" key="3">
    <source>
        <dbReference type="Proteomes" id="UP000326198"/>
    </source>
</evidence>
<dbReference type="SUPFAM" id="SSF52047">
    <property type="entry name" value="RNI-like"/>
    <property type="match status" value="1"/>
</dbReference>
<dbReference type="Pfam" id="PF00560">
    <property type="entry name" value="LRR_1"/>
    <property type="match status" value="1"/>
</dbReference>
<dbReference type="AlphaFoldDB" id="A0A5N7BDX9"/>
<name>A0A5N7BDX9_9EURO</name>
<organism evidence="2 3">
    <name type="scientific">Aspergillus bertholletiae</name>
    <dbReference type="NCBI Taxonomy" id="1226010"/>
    <lineage>
        <taxon>Eukaryota</taxon>
        <taxon>Fungi</taxon>
        <taxon>Dikarya</taxon>
        <taxon>Ascomycota</taxon>
        <taxon>Pezizomycotina</taxon>
        <taxon>Eurotiomycetes</taxon>
        <taxon>Eurotiomycetidae</taxon>
        <taxon>Eurotiales</taxon>
        <taxon>Aspergillaceae</taxon>
        <taxon>Aspergillus</taxon>
        <taxon>Aspergillus subgen. Circumdati</taxon>
    </lineage>
</organism>
<sequence length="597" mass="66035">MGKLNYSARKRLPDGPGFKAAARDPTLEIDIANKNLTDKDVSIFIDDLLECIKEDLAKVTEFHIQGNSLTVKSLLKLGEVIALNAGELKELDISYNNISISPSPEGKAMWCKFLDSFKNCYVLKKLDLGSNPLGPVGLENLARVYIKSDLHFLEDDANVIIEPKNEGRPLIEDPAGVKATTDKESERSTRASRAGKSPSKGKKVLRQSLAPDDLKRFACTRGLRSIAYLILSNIDMAKSGTVHLASMLSMQRTSDQLLKFLPGGKSLVLPETAHSKSIVWLPNDTFPQVASEFLKQAEAINEINFPIGSDDNLPNDDEDQGLVTYIALTSAEPSHKVDTAAQRELQNRKNTTYARLTKRVRMEALHDGVRGTDLWITALRMMNVSRILLWQGKNSSAVGSLDKEQGTQEDDPVPSVVHIEDITQQFEDLEKTGHPSPPGSSSPPVEIHITGPFHPGTESFDLNFPTLKSSTTESVEAPVTKNEDEKHVTAAGNELFPSLQPIRSGKGNITRNAAGPRALRKEKETWRFGLPLEIWRRIIADAVGAEGILGLEQQTQIMRYATDRKTLKGEMGITGLEDHQQIWRILEKNNCFVYSPL</sequence>
<dbReference type="OrthoDB" id="9876299at2759"/>
<accession>A0A5N7BDX9</accession>
<keyword evidence="3" id="KW-1185">Reference proteome</keyword>
<reference evidence="2 3" key="1">
    <citation type="submission" date="2019-04" db="EMBL/GenBank/DDBJ databases">
        <title>Friends and foes A comparative genomics studyof 23 Aspergillus species from section Flavi.</title>
        <authorList>
            <consortium name="DOE Joint Genome Institute"/>
            <person name="Kjaerbolling I."/>
            <person name="Vesth T."/>
            <person name="Frisvad J.C."/>
            <person name="Nybo J.L."/>
            <person name="Theobald S."/>
            <person name="Kildgaard S."/>
            <person name="Isbrandt T."/>
            <person name="Kuo A."/>
            <person name="Sato A."/>
            <person name="Lyhne E.K."/>
            <person name="Kogle M.E."/>
            <person name="Wiebenga A."/>
            <person name="Kun R.S."/>
            <person name="Lubbers R.J."/>
            <person name="Makela M.R."/>
            <person name="Barry K."/>
            <person name="Chovatia M."/>
            <person name="Clum A."/>
            <person name="Daum C."/>
            <person name="Haridas S."/>
            <person name="He G."/>
            <person name="LaButti K."/>
            <person name="Lipzen A."/>
            <person name="Mondo S."/>
            <person name="Riley R."/>
            <person name="Salamov A."/>
            <person name="Simmons B.A."/>
            <person name="Magnuson J.K."/>
            <person name="Henrissat B."/>
            <person name="Mortensen U.H."/>
            <person name="Larsen T.O."/>
            <person name="Devries R.P."/>
            <person name="Grigoriev I.V."/>
            <person name="Machida M."/>
            <person name="Baker S.E."/>
            <person name="Andersen M.R."/>
        </authorList>
    </citation>
    <scope>NUCLEOTIDE SEQUENCE [LARGE SCALE GENOMIC DNA]</scope>
    <source>
        <strain evidence="2 3">IBT 29228</strain>
    </source>
</reference>
<dbReference type="EMBL" id="ML736187">
    <property type="protein sequence ID" value="KAE8379978.1"/>
    <property type="molecule type" value="Genomic_DNA"/>
</dbReference>
<dbReference type="InterPro" id="IPR001611">
    <property type="entry name" value="Leu-rich_rpt"/>
</dbReference>
<evidence type="ECO:0008006" key="4">
    <source>
        <dbReference type="Google" id="ProtNLM"/>
    </source>
</evidence>
<dbReference type="InterPro" id="IPR032675">
    <property type="entry name" value="LRR_dom_sf"/>
</dbReference>
<dbReference type="Pfam" id="PF13516">
    <property type="entry name" value="LRR_6"/>
    <property type="match status" value="1"/>
</dbReference>
<protein>
    <recommendedName>
        <fullName evidence="4">Leucine rich repeat protein</fullName>
    </recommendedName>
</protein>
<dbReference type="Proteomes" id="UP000326198">
    <property type="component" value="Unassembled WGS sequence"/>
</dbReference>
<gene>
    <name evidence="2" type="ORF">BDV26DRAFT_303307</name>
</gene>
<dbReference type="Gene3D" id="3.80.10.10">
    <property type="entry name" value="Ribonuclease Inhibitor"/>
    <property type="match status" value="1"/>
</dbReference>
<feature type="compositionally biased region" description="Basic and acidic residues" evidence="1">
    <location>
        <begin position="180"/>
        <end position="189"/>
    </location>
</feature>
<evidence type="ECO:0000256" key="1">
    <source>
        <dbReference type="SAM" id="MobiDB-lite"/>
    </source>
</evidence>